<accession>A0A9P5PGH6</accession>
<sequence>MLWGLLLNLDQSLMMSTSFRRVSGIVIATFFVEQDRMDITLLGIEYLSISHIRRYPGDIRSMIMSALSCKTRVKIEALKSMRYTNPPVNLSSEELSALENNLRFEFGPSVITSERAKELRTMLTLVDKDIEGLSPELTLLETQTAKLVLLLSPMRKLPNETLLHILQDVCDENLLQCYPWRMNENPPTMTSPIITYLPTTVISSFVDKSRSEDLHYVLS</sequence>
<evidence type="ECO:0000313" key="1">
    <source>
        <dbReference type="EMBL" id="KAF9064911.1"/>
    </source>
</evidence>
<reference evidence="1" key="1">
    <citation type="submission" date="2020-11" db="EMBL/GenBank/DDBJ databases">
        <authorList>
            <consortium name="DOE Joint Genome Institute"/>
            <person name="Ahrendt S."/>
            <person name="Riley R."/>
            <person name="Andreopoulos W."/>
            <person name="Labutti K."/>
            <person name="Pangilinan J."/>
            <person name="Ruiz-Duenas F.J."/>
            <person name="Barrasa J.M."/>
            <person name="Sanchez-Garcia M."/>
            <person name="Camarero S."/>
            <person name="Miyauchi S."/>
            <person name="Serrano A."/>
            <person name="Linde D."/>
            <person name="Babiker R."/>
            <person name="Drula E."/>
            <person name="Ayuso-Fernandez I."/>
            <person name="Pacheco R."/>
            <person name="Padilla G."/>
            <person name="Ferreira P."/>
            <person name="Barriuso J."/>
            <person name="Kellner H."/>
            <person name="Castanera R."/>
            <person name="Alfaro M."/>
            <person name="Ramirez L."/>
            <person name="Pisabarro A.G."/>
            <person name="Kuo A."/>
            <person name="Tritt A."/>
            <person name="Lipzen A."/>
            <person name="He G."/>
            <person name="Yan M."/>
            <person name="Ng V."/>
            <person name="Cullen D."/>
            <person name="Martin F."/>
            <person name="Rosso M.-N."/>
            <person name="Henrissat B."/>
            <person name="Hibbett D."/>
            <person name="Martinez A.T."/>
            <person name="Grigoriev I.V."/>
        </authorList>
    </citation>
    <scope>NUCLEOTIDE SEQUENCE</scope>
    <source>
        <strain evidence="1">AH 40177</strain>
    </source>
</reference>
<dbReference type="EMBL" id="JADNRY010000112">
    <property type="protein sequence ID" value="KAF9064911.1"/>
    <property type="molecule type" value="Genomic_DNA"/>
</dbReference>
<gene>
    <name evidence="1" type="ORF">BDP27DRAFT_1366814</name>
</gene>
<name>A0A9P5PGH6_9AGAR</name>
<evidence type="ECO:0000313" key="2">
    <source>
        <dbReference type="Proteomes" id="UP000772434"/>
    </source>
</evidence>
<comment type="caution">
    <text evidence="1">The sequence shown here is derived from an EMBL/GenBank/DDBJ whole genome shotgun (WGS) entry which is preliminary data.</text>
</comment>
<proteinExistence type="predicted"/>
<keyword evidence="2" id="KW-1185">Reference proteome</keyword>
<dbReference type="Proteomes" id="UP000772434">
    <property type="component" value="Unassembled WGS sequence"/>
</dbReference>
<protein>
    <submittedName>
        <fullName evidence="1">Uncharacterized protein</fullName>
    </submittedName>
</protein>
<dbReference type="OrthoDB" id="3022400at2759"/>
<organism evidence="1 2">
    <name type="scientific">Rhodocollybia butyracea</name>
    <dbReference type="NCBI Taxonomy" id="206335"/>
    <lineage>
        <taxon>Eukaryota</taxon>
        <taxon>Fungi</taxon>
        <taxon>Dikarya</taxon>
        <taxon>Basidiomycota</taxon>
        <taxon>Agaricomycotina</taxon>
        <taxon>Agaricomycetes</taxon>
        <taxon>Agaricomycetidae</taxon>
        <taxon>Agaricales</taxon>
        <taxon>Marasmiineae</taxon>
        <taxon>Omphalotaceae</taxon>
        <taxon>Rhodocollybia</taxon>
    </lineage>
</organism>
<dbReference type="AlphaFoldDB" id="A0A9P5PGH6"/>